<dbReference type="OrthoDB" id="9806902at2"/>
<dbReference type="InterPro" id="IPR000073">
    <property type="entry name" value="AB_hydrolase_1"/>
</dbReference>
<dbReference type="Gene3D" id="3.40.50.1820">
    <property type="entry name" value="alpha/beta hydrolase"/>
    <property type="match status" value="1"/>
</dbReference>
<protein>
    <recommendedName>
        <fullName evidence="1">Serine aminopeptidase S33 domain-containing protein</fullName>
    </recommendedName>
</protein>
<reference evidence="2 3" key="1">
    <citation type="submission" date="2017-12" db="EMBL/GenBank/DDBJ databases">
        <title>Phylogenetic diversity of female urinary microbiome.</title>
        <authorList>
            <person name="Thomas-White K."/>
            <person name="Wolfe A.J."/>
        </authorList>
    </citation>
    <scope>NUCLEOTIDE SEQUENCE [LARGE SCALE GENOMIC DNA]</scope>
    <source>
        <strain evidence="2 3">UMB0898</strain>
    </source>
</reference>
<proteinExistence type="predicted"/>
<name>A0A2I1K1X5_9LACT</name>
<dbReference type="InterPro" id="IPR051044">
    <property type="entry name" value="MAG_DAG_Lipase"/>
</dbReference>
<dbReference type="AlphaFoldDB" id="A0A2I1K1X5"/>
<dbReference type="InterPro" id="IPR022742">
    <property type="entry name" value="Hydrolase_4"/>
</dbReference>
<dbReference type="RefSeq" id="WP_101954112.1">
    <property type="nucleotide sequence ID" value="NZ_PKHE01000006.1"/>
</dbReference>
<evidence type="ECO:0000313" key="3">
    <source>
        <dbReference type="Proteomes" id="UP000234384"/>
    </source>
</evidence>
<gene>
    <name evidence="2" type="ORF">CYJ57_03620</name>
</gene>
<dbReference type="InterPro" id="IPR029058">
    <property type="entry name" value="AB_hydrolase_fold"/>
</dbReference>
<accession>A0A2I1K1X5</accession>
<dbReference type="Proteomes" id="UP000234384">
    <property type="component" value="Unassembled WGS sequence"/>
</dbReference>
<comment type="caution">
    <text evidence="2">The sequence shown here is derived from an EMBL/GenBank/DDBJ whole genome shotgun (WGS) entry which is preliminary data.</text>
</comment>
<dbReference type="PANTHER" id="PTHR11614">
    <property type="entry name" value="PHOSPHOLIPASE-RELATED"/>
    <property type="match status" value="1"/>
</dbReference>
<dbReference type="SUPFAM" id="SSF53474">
    <property type="entry name" value="alpha/beta-Hydrolases"/>
    <property type="match status" value="1"/>
</dbReference>
<evidence type="ECO:0000313" key="2">
    <source>
        <dbReference type="EMBL" id="PKY89623.1"/>
    </source>
</evidence>
<feature type="domain" description="Serine aminopeptidase S33" evidence="1">
    <location>
        <begin position="101"/>
        <end position="361"/>
    </location>
</feature>
<dbReference type="EMBL" id="PKHE01000006">
    <property type="protein sequence ID" value="PKY89623.1"/>
    <property type="molecule type" value="Genomic_DNA"/>
</dbReference>
<evidence type="ECO:0000259" key="1">
    <source>
        <dbReference type="Pfam" id="PF12146"/>
    </source>
</evidence>
<dbReference type="Pfam" id="PF12146">
    <property type="entry name" value="Hydrolase_4"/>
    <property type="match status" value="1"/>
</dbReference>
<sequence length="379" mass="43946">MGQIDKWGQRLTYGVGGYLAYKLFYDLKNQKDNQPSHTFKLDESQDGFPNDFDWVSEKNYQTKMDQQVLPYVQNYLISNQIPISNFNLHYDFYLKKEEFPTIIFTHGFIENKEKYFEIIYYLLRLNCNVLLYDVRGHGDSKVNAKDTRVYIDFFDQFVNDLYRLIDHAKQTYHFSGPCYLMGHSMGGMISMRYAKQYPETIQGVILSSPMLAINTRPFSAAFASLLSKTLKLSGQGHRAIPFQDMIVPAVFSKDQSDELTLMPKMSYSQARINYMQKISRKFEVNPTVGGTLSWLASSMAASEQMLQLNYYDSIHIPVLIFMSQGDDLVDIRAIDHALNHLYLGYGYEYEHTGHNLLHEKDAVIQDIIRKVNCFIDSHS</sequence>
<organism evidence="2 3">
    <name type="scientific">Falseniella ignava</name>
    <dbReference type="NCBI Taxonomy" id="137730"/>
    <lineage>
        <taxon>Bacteria</taxon>
        <taxon>Bacillati</taxon>
        <taxon>Bacillota</taxon>
        <taxon>Bacilli</taxon>
        <taxon>Lactobacillales</taxon>
        <taxon>Aerococcaceae</taxon>
        <taxon>Falseniella</taxon>
    </lineage>
</organism>
<dbReference type="PRINTS" id="PR00111">
    <property type="entry name" value="ABHYDROLASE"/>
</dbReference>